<comment type="caution">
    <text evidence="1">The sequence shown here is derived from an EMBL/GenBank/DDBJ whole genome shotgun (WGS) entry which is preliminary data.</text>
</comment>
<evidence type="ECO:0000313" key="2">
    <source>
        <dbReference type="Proteomes" id="UP000661112"/>
    </source>
</evidence>
<dbReference type="Proteomes" id="UP000661112">
    <property type="component" value="Unassembled WGS sequence"/>
</dbReference>
<protein>
    <submittedName>
        <fullName evidence="1">Uncharacterized protein</fullName>
    </submittedName>
</protein>
<gene>
    <name evidence="1" type="ORF">H6G83_14130</name>
</gene>
<name>A0ABR8D669_9NOST</name>
<reference evidence="1 2" key="1">
    <citation type="journal article" date="2020" name="ISME J.">
        <title>Comparative genomics reveals insights into cyanobacterial evolution and habitat adaptation.</title>
        <authorList>
            <person name="Chen M.Y."/>
            <person name="Teng W.K."/>
            <person name="Zhao L."/>
            <person name="Hu C.X."/>
            <person name="Zhou Y.K."/>
            <person name="Han B.P."/>
            <person name="Song L.R."/>
            <person name="Shu W.S."/>
        </authorList>
    </citation>
    <scope>NUCLEOTIDE SEQUENCE [LARGE SCALE GENOMIC DNA]</scope>
    <source>
        <strain evidence="1 2">FACHB-119</strain>
    </source>
</reference>
<dbReference type="RefSeq" id="WP_190473132.1">
    <property type="nucleotide sequence ID" value="NZ_JACJSG010000017.1"/>
</dbReference>
<organism evidence="1 2">
    <name type="scientific">Anabaena azotica FACHB-119</name>
    <dbReference type="NCBI Taxonomy" id="947527"/>
    <lineage>
        <taxon>Bacteria</taxon>
        <taxon>Bacillati</taxon>
        <taxon>Cyanobacteriota</taxon>
        <taxon>Cyanophyceae</taxon>
        <taxon>Nostocales</taxon>
        <taxon>Nostocaceae</taxon>
        <taxon>Anabaena</taxon>
        <taxon>Anabaena azotica</taxon>
    </lineage>
</organism>
<sequence>MLRIFRRSLYLFPSFCKLNILLYKLLPYRHNKRSPTVVMRSHLADYK</sequence>
<dbReference type="EMBL" id="JACJSG010000017">
    <property type="protein sequence ID" value="MBD2501727.1"/>
    <property type="molecule type" value="Genomic_DNA"/>
</dbReference>
<evidence type="ECO:0000313" key="1">
    <source>
        <dbReference type="EMBL" id="MBD2501727.1"/>
    </source>
</evidence>
<proteinExistence type="predicted"/>
<keyword evidence="2" id="KW-1185">Reference proteome</keyword>
<accession>A0ABR8D669</accession>